<sequence>MHDDLRTANLLGALSLALSDVVTAEATASAGTSSSGAAALVVLSTTSGLSVTELGRRVGLSQSAAARMVEGLEKQGLVRKEPSWGGWVRLQLTDLGEEAAHRLLASRSEALRQALHHLDPREQKQLGGLLSKLLTGLYRQPGDAERICRLCDRCVCVQGGAICPVGQADRDHRASGERDHG</sequence>
<dbReference type="InterPro" id="IPR000485">
    <property type="entry name" value="AsnC-type_HTH_dom"/>
</dbReference>
<dbReference type="Proteomes" id="UP000032234">
    <property type="component" value="Chromosome"/>
</dbReference>
<evidence type="ECO:0000259" key="1">
    <source>
        <dbReference type="PROSITE" id="PS50995"/>
    </source>
</evidence>
<dbReference type="GO" id="GO:0003700">
    <property type="term" value="F:DNA-binding transcription factor activity"/>
    <property type="evidence" value="ECO:0007669"/>
    <property type="project" value="InterPro"/>
</dbReference>
<dbReference type="CDD" id="cd00090">
    <property type="entry name" value="HTH_ARSR"/>
    <property type="match status" value="1"/>
</dbReference>
<accession>A0A0C5FXY7</accession>
<dbReference type="Gene3D" id="1.10.10.10">
    <property type="entry name" value="Winged helix-like DNA-binding domain superfamily/Winged helix DNA-binding domain"/>
    <property type="match status" value="1"/>
</dbReference>
<dbReference type="PRINTS" id="PR00033">
    <property type="entry name" value="HTHASNC"/>
</dbReference>
<name>A0A0C5FXY7_9ACTN</name>
<reference evidence="2 3" key="1">
    <citation type="submission" date="2015-02" db="EMBL/GenBank/DDBJ databases">
        <title>Genome sequence of thermotolerant Streptomyces cyaneogriseus subsp. Noncyanogenus NMWT1, the producer of nematocidal antibiotics nemadectin.</title>
        <authorList>
            <person name="Wang H."/>
            <person name="Li C."/>
            <person name="Xiang W."/>
            <person name="Wang X."/>
        </authorList>
    </citation>
    <scope>NUCLEOTIDE SEQUENCE [LARGE SCALE GENOMIC DNA]</scope>
    <source>
        <strain evidence="2 3">NMWT 1</strain>
    </source>
</reference>
<dbReference type="PANTHER" id="PTHR33164:SF43">
    <property type="entry name" value="HTH-TYPE TRANSCRIPTIONAL REPRESSOR YETL"/>
    <property type="match status" value="1"/>
</dbReference>
<dbReference type="KEGG" id="scw:TU94_03750"/>
<dbReference type="HOGENOM" id="CLU_119504_0_0_11"/>
<dbReference type="GO" id="GO:0043565">
    <property type="term" value="F:sequence-specific DNA binding"/>
    <property type="evidence" value="ECO:0007669"/>
    <property type="project" value="InterPro"/>
</dbReference>
<dbReference type="InterPro" id="IPR000835">
    <property type="entry name" value="HTH_MarR-typ"/>
</dbReference>
<dbReference type="SUPFAM" id="SSF46785">
    <property type="entry name" value="Winged helix' DNA-binding domain"/>
    <property type="match status" value="1"/>
</dbReference>
<dbReference type="AlphaFoldDB" id="A0A0C5FXY7"/>
<dbReference type="GO" id="GO:0006950">
    <property type="term" value="P:response to stress"/>
    <property type="evidence" value="ECO:0007669"/>
    <property type="project" value="TreeGrafter"/>
</dbReference>
<dbReference type="Pfam" id="PF12802">
    <property type="entry name" value="MarR_2"/>
    <property type="match status" value="1"/>
</dbReference>
<keyword evidence="3" id="KW-1185">Reference proteome</keyword>
<dbReference type="RefSeq" id="WP_044379228.1">
    <property type="nucleotide sequence ID" value="NZ_CP010849.1"/>
</dbReference>
<evidence type="ECO:0000313" key="2">
    <source>
        <dbReference type="EMBL" id="AJP00734.1"/>
    </source>
</evidence>
<dbReference type="STRING" id="477245.TU94_03750"/>
<gene>
    <name evidence="2" type="ORF">TU94_03750</name>
</gene>
<dbReference type="PROSITE" id="PS50995">
    <property type="entry name" value="HTH_MARR_2"/>
    <property type="match status" value="1"/>
</dbReference>
<dbReference type="InterPro" id="IPR036388">
    <property type="entry name" value="WH-like_DNA-bd_sf"/>
</dbReference>
<dbReference type="InterPro" id="IPR036390">
    <property type="entry name" value="WH_DNA-bd_sf"/>
</dbReference>
<evidence type="ECO:0000313" key="3">
    <source>
        <dbReference type="Proteomes" id="UP000032234"/>
    </source>
</evidence>
<dbReference type="SMART" id="SM00347">
    <property type="entry name" value="HTH_MARR"/>
    <property type="match status" value="1"/>
</dbReference>
<dbReference type="PATRIC" id="fig|477245.3.peg.831"/>
<dbReference type="OrthoDB" id="4323829at2"/>
<dbReference type="PANTHER" id="PTHR33164">
    <property type="entry name" value="TRANSCRIPTIONAL REGULATOR, MARR FAMILY"/>
    <property type="match status" value="1"/>
</dbReference>
<protein>
    <submittedName>
        <fullName evidence="2">MarR family transcriptional regulator</fullName>
    </submittedName>
</protein>
<dbReference type="InterPro" id="IPR039422">
    <property type="entry name" value="MarR/SlyA-like"/>
</dbReference>
<proteinExistence type="predicted"/>
<organism evidence="2 3">
    <name type="scientific">Streptomyces cyaneogriseus subsp. noncyanogenus</name>
    <dbReference type="NCBI Taxonomy" id="477245"/>
    <lineage>
        <taxon>Bacteria</taxon>
        <taxon>Bacillati</taxon>
        <taxon>Actinomycetota</taxon>
        <taxon>Actinomycetes</taxon>
        <taxon>Kitasatosporales</taxon>
        <taxon>Streptomycetaceae</taxon>
        <taxon>Streptomyces</taxon>
    </lineage>
</organism>
<dbReference type="InterPro" id="IPR011991">
    <property type="entry name" value="ArsR-like_HTH"/>
</dbReference>
<feature type="domain" description="HTH marR-type" evidence="1">
    <location>
        <begin position="4"/>
        <end position="135"/>
    </location>
</feature>
<dbReference type="EMBL" id="CP010849">
    <property type="protein sequence ID" value="AJP00734.1"/>
    <property type="molecule type" value="Genomic_DNA"/>
</dbReference>
<dbReference type="PRINTS" id="PR00598">
    <property type="entry name" value="HTHMARR"/>
</dbReference>